<dbReference type="EMBL" id="ASPP01037485">
    <property type="protein sequence ID" value="ETO01752.1"/>
    <property type="molecule type" value="Genomic_DNA"/>
</dbReference>
<dbReference type="Gene3D" id="1.25.40.20">
    <property type="entry name" value="Ankyrin repeat-containing domain"/>
    <property type="match status" value="1"/>
</dbReference>
<dbReference type="Proteomes" id="UP000023152">
    <property type="component" value="Unassembled WGS sequence"/>
</dbReference>
<accession>X6LKU0</accession>
<proteinExistence type="predicted"/>
<evidence type="ECO:0000256" key="3">
    <source>
        <dbReference type="PROSITE-ProRule" id="PRU00023"/>
    </source>
</evidence>
<reference evidence="4 5" key="1">
    <citation type="journal article" date="2013" name="Curr. Biol.">
        <title>The Genome of the Foraminiferan Reticulomyxa filosa.</title>
        <authorList>
            <person name="Glockner G."/>
            <person name="Hulsmann N."/>
            <person name="Schleicher M."/>
            <person name="Noegel A.A."/>
            <person name="Eichinger L."/>
            <person name="Gallinger C."/>
            <person name="Pawlowski J."/>
            <person name="Sierra R."/>
            <person name="Euteneuer U."/>
            <person name="Pillet L."/>
            <person name="Moustafa A."/>
            <person name="Platzer M."/>
            <person name="Groth M."/>
            <person name="Szafranski K."/>
            <person name="Schliwa M."/>
        </authorList>
    </citation>
    <scope>NUCLEOTIDE SEQUENCE [LARGE SCALE GENOMIC DNA]</scope>
</reference>
<dbReference type="AlphaFoldDB" id="X6LKU0"/>
<dbReference type="SUPFAM" id="SSF48403">
    <property type="entry name" value="Ankyrin repeat"/>
    <property type="match status" value="1"/>
</dbReference>
<comment type="caution">
    <text evidence="4">The sequence shown here is derived from an EMBL/GenBank/DDBJ whole genome shotgun (WGS) entry which is preliminary data.</text>
</comment>
<gene>
    <name evidence="4" type="ORF">RFI_35687</name>
</gene>
<feature type="repeat" description="ANK" evidence="3">
    <location>
        <begin position="149"/>
        <end position="181"/>
    </location>
</feature>
<evidence type="ECO:0000313" key="4">
    <source>
        <dbReference type="EMBL" id="ETO01752.1"/>
    </source>
</evidence>
<name>X6LKU0_RETFI</name>
<dbReference type="Pfam" id="PF12796">
    <property type="entry name" value="Ank_2"/>
    <property type="match status" value="1"/>
</dbReference>
<organism evidence="4 5">
    <name type="scientific">Reticulomyxa filosa</name>
    <dbReference type="NCBI Taxonomy" id="46433"/>
    <lineage>
        <taxon>Eukaryota</taxon>
        <taxon>Sar</taxon>
        <taxon>Rhizaria</taxon>
        <taxon>Retaria</taxon>
        <taxon>Foraminifera</taxon>
        <taxon>Monothalamids</taxon>
        <taxon>Reticulomyxidae</taxon>
        <taxon>Reticulomyxa</taxon>
    </lineage>
</organism>
<dbReference type="PANTHER" id="PTHR24198:SF165">
    <property type="entry name" value="ANKYRIN REPEAT-CONTAINING PROTEIN-RELATED"/>
    <property type="match status" value="1"/>
</dbReference>
<dbReference type="PANTHER" id="PTHR24198">
    <property type="entry name" value="ANKYRIN REPEAT AND PROTEIN KINASE DOMAIN-CONTAINING PROTEIN"/>
    <property type="match status" value="1"/>
</dbReference>
<dbReference type="PROSITE" id="PS50088">
    <property type="entry name" value="ANK_REPEAT"/>
    <property type="match status" value="1"/>
</dbReference>
<evidence type="ECO:0000256" key="1">
    <source>
        <dbReference type="ARBA" id="ARBA00022737"/>
    </source>
</evidence>
<keyword evidence="2 3" id="KW-0040">ANK repeat</keyword>
<keyword evidence="1" id="KW-0677">Repeat</keyword>
<dbReference type="InterPro" id="IPR036770">
    <property type="entry name" value="Ankyrin_rpt-contain_sf"/>
</dbReference>
<protein>
    <submittedName>
        <fullName evidence="4">Cyclin-dependent kinase inhibitor 2D-like protein</fullName>
    </submittedName>
</protein>
<dbReference type="OrthoDB" id="20872at2759"/>
<evidence type="ECO:0000313" key="5">
    <source>
        <dbReference type="Proteomes" id="UP000023152"/>
    </source>
</evidence>
<dbReference type="InterPro" id="IPR002110">
    <property type="entry name" value="Ankyrin_rpt"/>
</dbReference>
<evidence type="ECO:0000256" key="2">
    <source>
        <dbReference type="ARBA" id="ARBA00023043"/>
    </source>
</evidence>
<sequence>MATESNLPRSGSLTGEQWIQKDNLDWTTVQNNPNTSSHELFLDALYHGKWSDAAEYLRCDKSLIQVCDEKKQNILFYWANGVKQSQNAEDATKWLEEHMPPELIKKMINKVDEKGETLFHAVAAIGQYQVMQWIVDTFPELDVNQTNHCGCTALHKAARNGQLEAILWLLEHRANISIITVDGNRPEHETLKHKHIEVISYLQPPIYWPDHLDLDIQISLQAKYDRAQDIRLSFSKAQQFAKKR</sequence>
<dbReference type="PROSITE" id="PS50297">
    <property type="entry name" value="ANK_REP_REGION"/>
    <property type="match status" value="1"/>
</dbReference>
<dbReference type="SMART" id="SM00248">
    <property type="entry name" value="ANK"/>
    <property type="match status" value="3"/>
</dbReference>
<keyword evidence="5" id="KW-1185">Reference proteome</keyword>